<dbReference type="RefSeq" id="WP_275579607.1">
    <property type="nucleotide sequence ID" value="NZ_JAFBDK010000020.1"/>
</dbReference>
<comment type="caution">
    <text evidence="1">The sequence shown here is derived from an EMBL/GenBank/DDBJ whole genome shotgun (WGS) entry which is preliminary data.</text>
</comment>
<evidence type="ECO:0000313" key="2">
    <source>
        <dbReference type="Proteomes" id="UP001597561"/>
    </source>
</evidence>
<dbReference type="EMBL" id="JBHUPG010000011">
    <property type="protein sequence ID" value="MFD2911573.1"/>
    <property type="molecule type" value="Genomic_DNA"/>
</dbReference>
<name>A0ABW5ZHX1_9BACL</name>
<keyword evidence="2" id="KW-1185">Reference proteome</keyword>
<proteinExistence type="predicted"/>
<reference evidence="2" key="1">
    <citation type="journal article" date="2019" name="Int. J. Syst. Evol. Microbiol.">
        <title>The Global Catalogue of Microorganisms (GCM) 10K type strain sequencing project: providing services to taxonomists for standard genome sequencing and annotation.</title>
        <authorList>
            <consortium name="The Broad Institute Genomics Platform"/>
            <consortium name="The Broad Institute Genome Sequencing Center for Infectious Disease"/>
            <person name="Wu L."/>
            <person name="Ma J."/>
        </authorList>
    </citation>
    <scope>NUCLEOTIDE SEQUENCE [LARGE SCALE GENOMIC DNA]</scope>
    <source>
        <strain evidence="2">KCTC 13528</strain>
    </source>
</reference>
<dbReference type="Proteomes" id="UP001597561">
    <property type="component" value="Unassembled WGS sequence"/>
</dbReference>
<accession>A0ABW5ZHX1</accession>
<protein>
    <submittedName>
        <fullName evidence="1">Uncharacterized protein</fullName>
    </submittedName>
</protein>
<gene>
    <name evidence="1" type="ORF">ACFS5P_06760</name>
</gene>
<organism evidence="1 2">
    <name type="scientific">Jeotgalibacillus terrae</name>
    <dbReference type="NCBI Taxonomy" id="587735"/>
    <lineage>
        <taxon>Bacteria</taxon>
        <taxon>Bacillati</taxon>
        <taxon>Bacillota</taxon>
        <taxon>Bacilli</taxon>
        <taxon>Bacillales</taxon>
        <taxon>Caryophanaceae</taxon>
        <taxon>Jeotgalibacillus</taxon>
    </lineage>
</organism>
<sequence>MVVSASAMVVTVELMVVSADLIAPSHQLPKHRLYYFNKSLLK</sequence>
<evidence type="ECO:0000313" key="1">
    <source>
        <dbReference type="EMBL" id="MFD2911573.1"/>
    </source>
</evidence>